<evidence type="ECO:0000313" key="3">
    <source>
        <dbReference type="Proteomes" id="UP000214603"/>
    </source>
</evidence>
<evidence type="ECO:0000256" key="1">
    <source>
        <dbReference type="SAM" id="MobiDB-lite"/>
    </source>
</evidence>
<gene>
    <name evidence="2" type="ORF">CEY11_05395</name>
</gene>
<dbReference type="AlphaFoldDB" id="A0A225MVA5"/>
<organism evidence="2 3">
    <name type="scientific">Candidimonas nitroreducens</name>
    <dbReference type="NCBI Taxonomy" id="683354"/>
    <lineage>
        <taxon>Bacteria</taxon>
        <taxon>Pseudomonadati</taxon>
        <taxon>Pseudomonadota</taxon>
        <taxon>Betaproteobacteria</taxon>
        <taxon>Burkholderiales</taxon>
        <taxon>Alcaligenaceae</taxon>
        <taxon>Candidimonas</taxon>
    </lineage>
</organism>
<dbReference type="EMBL" id="NJIH01000003">
    <property type="protein sequence ID" value="OWT63750.1"/>
    <property type="molecule type" value="Genomic_DNA"/>
</dbReference>
<name>A0A225MVA5_9BURK</name>
<comment type="caution">
    <text evidence="2">The sequence shown here is derived from an EMBL/GenBank/DDBJ whole genome shotgun (WGS) entry which is preliminary data.</text>
</comment>
<proteinExistence type="predicted"/>
<accession>A0A225MVA5</accession>
<feature type="region of interest" description="Disordered" evidence="1">
    <location>
        <begin position="1"/>
        <end position="36"/>
    </location>
</feature>
<sequence length="62" mass="6474">MRRATPGSDAGAANTNSGERSGPPRSRPCAKAYPMPEAPPVTSTTFDCLSMAFLSLSSRPFA</sequence>
<keyword evidence="3" id="KW-1185">Reference proteome</keyword>
<evidence type="ECO:0000313" key="2">
    <source>
        <dbReference type="EMBL" id="OWT63750.1"/>
    </source>
</evidence>
<dbReference type="Proteomes" id="UP000214603">
    <property type="component" value="Unassembled WGS sequence"/>
</dbReference>
<reference evidence="3" key="1">
    <citation type="submission" date="2017-06" db="EMBL/GenBank/DDBJ databases">
        <title>Herbaspirillum phytohormonus sp. nov., isolated from the root nodule of Robinia pseudoacacia in lead-zinc mine.</title>
        <authorList>
            <person name="Fan M."/>
            <person name="Lin Y."/>
        </authorList>
    </citation>
    <scope>NUCLEOTIDE SEQUENCE [LARGE SCALE GENOMIC DNA]</scope>
    <source>
        <strain evidence="3">SC-089</strain>
    </source>
</reference>
<protein>
    <submittedName>
        <fullName evidence="2">Uncharacterized protein</fullName>
    </submittedName>
</protein>